<dbReference type="GO" id="GO:0005524">
    <property type="term" value="F:ATP binding"/>
    <property type="evidence" value="ECO:0007669"/>
    <property type="project" value="UniProtKB-KW"/>
</dbReference>
<dbReference type="Pfam" id="PF02875">
    <property type="entry name" value="Mur_ligase_C"/>
    <property type="match status" value="1"/>
</dbReference>
<keyword evidence="3" id="KW-0067">ATP-binding</keyword>
<evidence type="ECO:0000313" key="5">
    <source>
        <dbReference type="EMBL" id="EMR01727.1"/>
    </source>
</evidence>
<evidence type="ECO:0000256" key="1">
    <source>
        <dbReference type="ARBA" id="ARBA00022598"/>
    </source>
</evidence>
<dbReference type="EMBL" id="AODQ01000094">
    <property type="protein sequence ID" value="EMR01727.1"/>
    <property type="molecule type" value="Genomic_DNA"/>
</dbReference>
<evidence type="ECO:0000256" key="2">
    <source>
        <dbReference type="ARBA" id="ARBA00022741"/>
    </source>
</evidence>
<name>M7N372_9BACT</name>
<evidence type="ECO:0000259" key="4">
    <source>
        <dbReference type="Pfam" id="PF02875"/>
    </source>
</evidence>
<protein>
    <submittedName>
        <fullName evidence="5">UDP-N-acetylmuramoyl-tripeptide--D-alanyl-D-alanine ligase</fullName>
        <ecNumber evidence="5">6.3.2.10</ecNumber>
    </submittedName>
</protein>
<dbReference type="Gene3D" id="3.90.190.20">
    <property type="entry name" value="Mur ligase, C-terminal domain"/>
    <property type="match status" value="1"/>
</dbReference>
<dbReference type="PATRIC" id="fig|1279009.4.peg.3204"/>
<dbReference type="STRING" id="1279009.ADICEAN_03156"/>
<evidence type="ECO:0000256" key="3">
    <source>
        <dbReference type="ARBA" id="ARBA00022840"/>
    </source>
</evidence>
<dbReference type="RefSeq" id="WP_009196539.1">
    <property type="nucleotide sequence ID" value="NZ_AODQ01000094.1"/>
</dbReference>
<evidence type="ECO:0000313" key="6">
    <source>
        <dbReference type="Proteomes" id="UP000011910"/>
    </source>
</evidence>
<dbReference type="GO" id="GO:0047480">
    <property type="term" value="F:UDP-N-acetylmuramoyl-tripeptide-D-alanyl-D-alanine ligase activity"/>
    <property type="evidence" value="ECO:0007669"/>
    <property type="project" value="UniProtKB-EC"/>
</dbReference>
<sequence length="134" mass="15260">MPGNNRSQIIEKGSNYIILDAYNANPSSMKAAIENFAALQRPKKVMILGDMMELGEESVKEHHDLGRLIAKYDFDKVIFCGIHIIPALDNNSEGIHFETREMLMNYLKKKTFENTTFLIKGSRSMGLEESVEYL</sequence>
<organism evidence="5 6">
    <name type="scientific">Cesiribacter andamanensis AMV16</name>
    <dbReference type="NCBI Taxonomy" id="1279009"/>
    <lineage>
        <taxon>Bacteria</taxon>
        <taxon>Pseudomonadati</taxon>
        <taxon>Bacteroidota</taxon>
        <taxon>Cytophagia</taxon>
        <taxon>Cytophagales</taxon>
        <taxon>Cesiribacteraceae</taxon>
        <taxon>Cesiribacter</taxon>
    </lineage>
</organism>
<dbReference type="Proteomes" id="UP000011910">
    <property type="component" value="Unassembled WGS sequence"/>
</dbReference>
<dbReference type="InterPro" id="IPR004101">
    <property type="entry name" value="Mur_ligase_C"/>
</dbReference>
<dbReference type="AlphaFoldDB" id="M7N372"/>
<dbReference type="InterPro" id="IPR036615">
    <property type="entry name" value="Mur_ligase_C_dom_sf"/>
</dbReference>
<dbReference type="EC" id="6.3.2.10" evidence="5"/>
<dbReference type="PANTHER" id="PTHR43024">
    <property type="entry name" value="UDP-N-ACETYLMURAMOYL-TRIPEPTIDE--D-ALANYL-D-ALANINE LIGASE"/>
    <property type="match status" value="1"/>
</dbReference>
<feature type="domain" description="Mur ligase C-terminal" evidence="4">
    <location>
        <begin position="6"/>
        <end position="123"/>
    </location>
</feature>
<keyword evidence="2" id="KW-0547">Nucleotide-binding</keyword>
<dbReference type="InterPro" id="IPR051046">
    <property type="entry name" value="MurCDEF_CellWall_CoF430Synth"/>
</dbReference>
<proteinExistence type="predicted"/>
<comment type="caution">
    <text evidence="5">The sequence shown here is derived from an EMBL/GenBank/DDBJ whole genome shotgun (WGS) entry which is preliminary data.</text>
</comment>
<dbReference type="OrthoDB" id="9801978at2"/>
<dbReference type="SUPFAM" id="SSF53244">
    <property type="entry name" value="MurD-like peptide ligases, peptide-binding domain"/>
    <property type="match status" value="1"/>
</dbReference>
<dbReference type="eggNOG" id="COG0770">
    <property type="taxonomic scope" value="Bacteria"/>
</dbReference>
<dbReference type="PANTHER" id="PTHR43024:SF1">
    <property type="entry name" value="UDP-N-ACETYLMURAMOYL-TRIPEPTIDE--D-ALANYL-D-ALANINE LIGASE"/>
    <property type="match status" value="1"/>
</dbReference>
<keyword evidence="1 5" id="KW-0436">Ligase</keyword>
<keyword evidence="6" id="KW-1185">Reference proteome</keyword>
<accession>M7N372</accession>
<gene>
    <name evidence="5" type="primary">murF</name>
    <name evidence="5" type="ORF">ADICEAN_03156</name>
</gene>
<reference evidence="5 6" key="1">
    <citation type="journal article" date="2013" name="Genome Announc.">
        <title>Draft Genome Sequence of Cesiribacter andamanensis Strain AMV16T, Isolated from a Soil Sample from a Mud Volcano in the Andaman Islands, India.</title>
        <authorList>
            <person name="Shivaji S."/>
            <person name="Ara S."/>
            <person name="Begum Z."/>
            <person name="Srinivas T.N."/>
            <person name="Singh A."/>
            <person name="Kumar Pinnaka A."/>
        </authorList>
    </citation>
    <scope>NUCLEOTIDE SEQUENCE [LARGE SCALE GENOMIC DNA]</scope>
    <source>
        <strain evidence="5 6">AMV16</strain>
    </source>
</reference>